<sequence length="96" mass="11004">MKQRYDGKSQKRSFPLDSKVLALLPVLGSSLKARFSGPYKVVKQLNNLDYVIETPDRRKKQQVCHVNMLKPFYERDVESKSFNGNANLLTDALSRS</sequence>
<dbReference type="EMBL" id="OX597825">
    <property type="protein sequence ID" value="CAI9731147.1"/>
    <property type="molecule type" value="Genomic_DNA"/>
</dbReference>
<evidence type="ECO:0000259" key="1">
    <source>
        <dbReference type="Pfam" id="PF22938"/>
    </source>
</evidence>
<feature type="domain" description="Integrase p58-like C-terminal" evidence="1">
    <location>
        <begin position="37"/>
        <end position="71"/>
    </location>
</feature>
<dbReference type="Pfam" id="PF22938">
    <property type="entry name" value="Integrase_p58_C"/>
    <property type="match status" value="1"/>
</dbReference>
<accession>A0AA36BD29</accession>
<gene>
    <name evidence="2" type="ORF">OCTVUL_1B014079</name>
</gene>
<proteinExistence type="predicted"/>
<dbReference type="AlphaFoldDB" id="A0AA36BD29"/>
<dbReference type="Proteomes" id="UP001162480">
    <property type="component" value="Chromosome 12"/>
</dbReference>
<organism evidence="2 3">
    <name type="scientific">Octopus vulgaris</name>
    <name type="common">Common octopus</name>
    <dbReference type="NCBI Taxonomy" id="6645"/>
    <lineage>
        <taxon>Eukaryota</taxon>
        <taxon>Metazoa</taxon>
        <taxon>Spiralia</taxon>
        <taxon>Lophotrochozoa</taxon>
        <taxon>Mollusca</taxon>
        <taxon>Cephalopoda</taxon>
        <taxon>Coleoidea</taxon>
        <taxon>Octopodiformes</taxon>
        <taxon>Octopoda</taxon>
        <taxon>Incirrata</taxon>
        <taxon>Octopodidae</taxon>
        <taxon>Octopus</taxon>
    </lineage>
</organism>
<evidence type="ECO:0000313" key="3">
    <source>
        <dbReference type="Proteomes" id="UP001162480"/>
    </source>
</evidence>
<reference evidence="2" key="1">
    <citation type="submission" date="2023-08" db="EMBL/GenBank/DDBJ databases">
        <authorList>
            <person name="Alioto T."/>
            <person name="Alioto T."/>
            <person name="Gomez Garrido J."/>
        </authorList>
    </citation>
    <scope>NUCLEOTIDE SEQUENCE</scope>
</reference>
<name>A0AA36BD29_OCTVU</name>
<dbReference type="InterPro" id="IPR054465">
    <property type="entry name" value="Integrase_p58-like_C"/>
</dbReference>
<protein>
    <recommendedName>
        <fullName evidence="1">Integrase p58-like C-terminal domain-containing protein</fullName>
    </recommendedName>
</protein>
<keyword evidence="3" id="KW-1185">Reference proteome</keyword>
<evidence type="ECO:0000313" key="2">
    <source>
        <dbReference type="EMBL" id="CAI9731147.1"/>
    </source>
</evidence>